<organism evidence="1 2">
    <name type="scientific">Listeria aquatica</name>
    <dbReference type="NCBI Taxonomy" id="1494960"/>
    <lineage>
        <taxon>Bacteria</taxon>
        <taxon>Bacillati</taxon>
        <taxon>Bacillota</taxon>
        <taxon>Bacilli</taxon>
        <taxon>Bacillales</taxon>
        <taxon>Listeriaceae</taxon>
        <taxon>Listeria</taxon>
    </lineage>
</organism>
<comment type="caution">
    <text evidence="1">The sequence shown here is derived from an EMBL/GenBank/DDBJ whole genome shotgun (WGS) entry which is preliminary data.</text>
</comment>
<evidence type="ECO:0000313" key="1">
    <source>
        <dbReference type="EMBL" id="MBC1520115.1"/>
    </source>
</evidence>
<dbReference type="EMBL" id="JAARRM010000001">
    <property type="protein sequence ID" value="MBC1520115.1"/>
    <property type="molecule type" value="Genomic_DNA"/>
</dbReference>
<dbReference type="Proteomes" id="UP000559885">
    <property type="component" value="Unassembled WGS sequence"/>
</dbReference>
<dbReference type="Pfam" id="PF10786">
    <property type="entry name" value="HI_0552"/>
    <property type="match status" value="1"/>
</dbReference>
<dbReference type="RefSeq" id="WP_185371725.1">
    <property type="nucleotide sequence ID" value="NZ_JAARRM010000001.1"/>
</dbReference>
<gene>
    <name evidence="1" type="ORF">HB912_00460</name>
</gene>
<dbReference type="InterPro" id="IPR019722">
    <property type="entry name" value="HI_0552_fam"/>
</dbReference>
<reference evidence="1 2" key="1">
    <citation type="submission" date="2020-03" db="EMBL/GenBank/DDBJ databases">
        <title>Soil Listeria distribution.</title>
        <authorList>
            <person name="Liao J."/>
            <person name="Wiedmann M."/>
        </authorList>
    </citation>
    <scope>NUCLEOTIDE SEQUENCE [LARGE SCALE GENOMIC DNA]</scope>
    <source>
        <strain evidence="1 2">FSL L7-1507</strain>
    </source>
</reference>
<sequence length="217" mass="25590">MKLTASDFDALYLPEKQFRKLKEIYTEEEIDILKKERKRLWQEWRELVLAIYKGLPANSELAKPYIESWTNGWQMKGHFFATFRFINWEQNATCISLLWNAKYLKVGLEWQAYKAKSSLLDVSLHNHYLLSLLPEIKKVNHYSVWTSAKEEFTPFLLLTDFQAGVKKEILSELDNKNGLGVGVIFEKRDLMNPVETFLPLISELEFLYSKMKHVFEG</sequence>
<proteinExistence type="predicted"/>
<name>A0A841ZLQ7_9LIST</name>
<evidence type="ECO:0000313" key="2">
    <source>
        <dbReference type="Proteomes" id="UP000559885"/>
    </source>
</evidence>
<accession>A0A841ZLQ7</accession>
<dbReference type="AlphaFoldDB" id="A0A841ZLQ7"/>
<protein>
    <submittedName>
        <fullName evidence="1">Uncharacterized protein</fullName>
    </submittedName>
</protein>